<proteinExistence type="predicted"/>
<dbReference type="AlphaFoldDB" id="A0AAW4GBV9"/>
<dbReference type="Proteomes" id="UP000784064">
    <property type="component" value="Unassembled WGS sequence"/>
</dbReference>
<dbReference type="Proteomes" id="UP000749453">
    <property type="component" value="Unassembled WGS sequence"/>
</dbReference>
<dbReference type="RefSeq" id="WP_205404366.1">
    <property type="nucleotide sequence ID" value="NZ_JAFFTA010000001.1"/>
</dbReference>
<evidence type="ECO:0000313" key="5">
    <source>
        <dbReference type="Proteomes" id="UP000784064"/>
    </source>
</evidence>
<comment type="caution">
    <text evidence="2">The sequence shown here is derived from an EMBL/GenBank/DDBJ whole genome shotgun (WGS) entry which is preliminary data.</text>
</comment>
<evidence type="ECO:0000313" key="2">
    <source>
        <dbReference type="EMBL" id="MBM9911903.1"/>
    </source>
</evidence>
<keyword evidence="4" id="KW-1185">Reference proteome</keyword>
<organism evidence="2 5">
    <name type="scientific">Stenotrophomonas lactitubi</name>
    <dbReference type="NCBI Taxonomy" id="2045214"/>
    <lineage>
        <taxon>Bacteria</taxon>
        <taxon>Pseudomonadati</taxon>
        <taxon>Pseudomonadota</taxon>
        <taxon>Gammaproteobacteria</taxon>
        <taxon>Lysobacterales</taxon>
        <taxon>Lysobacteraceae</taxon>
        <taxon>Stenotrophomonas</taxon>
    </lineage>
</organism>
<sequence length="307" mass="33877">MSNSKKENAGRKAVAQAEPVGPEFIGKTDANDAVQMEELRERQLALVEQFGEGLAWHPEHYEAAIRRELHRGCEAFLRAGSYLLVARECSIHGEWAGMLQRLRMEPRQAQRMMEAARRVATLSNASTSTQLVAAVNSESKLIELLSLPEDQFKELAETGETGELELDEVGNMSVRELREAVRNARADIEAKDQRISKLSDDLNKEHEKTTKAQRRWKTAEADQQLIILKQAVTEAEQAVLAALGNGKGGLMAAVRACATHASETDQDTDAAVFLSDTIGRLLNAVRTVRDDEELPLSLPLVHDGSEA</sequence>
<evidence type="ECO:0000256" key="1">
    <source>
        <dbReference type="SAM" id="Coils"/>
    </source>
</evidence>
<reference evidence="4" key="1">
    <citation type="submission" date="2021-01" db="EMBL/GenBank/DDBJ databases">
        <title>Stenotrophomonas maltophilia.</title>
        <authorList>
            <person name="Yu Y."/>
        </authorList>
    </citation>
    <scope>NUCLEOTIDE SEQUENCE [LARGE SCALE GENOMIC DNA]</scope>
    <source>
        <strain evidence="4">As-6</strain>
    </source>
</reference>
<protein>
    <recommendedName>
        <fullName evidence="6">DUF3102 domain-containing protein</fullName>
    </recommendedName>
</protein>
<name>A0AAW4GBV9_9GAMM</name>
<dbReference type="EMBL" id="JAFFTA010000001">
    <property type="protein sequence ID" value="MBM9911903.1"/>
    <property type="molecule type" value="Genomic_DNA"/>
</dbReference>
<feature type="coiled-coil region" evidence="1">
    <location>
        <begin position="174"/>
        <end position="208"/>
    </location>
</feature>
<evidence type="ECO:0000313" key="3">
    <source>
        <dbReference type="EMBL" id="MBM9939878.1"/>
    </source>
</evidence>
<gene>
    <name evidence="2" type="ORF">JJW18_00270</name>
    <name evidence="3" type="ORF">JJW19_17230</name>
</gene>
<keyword evidence="1" id="KW-0175">Coiled coil</keyword>
<reference evidence="2" key="2">
    <citation type="submission" date="2021-01" db="EMBL/GenBank/DDBJ databases">
        <authorList>
            <person name="Yu Y."/>
        </authorList>
    </citation>
    <scope>NUCLEOTIDE SEQUENCE</scope>
    <source>
        <strain evidence="2">As-5</strain>
        <strain evidence="3">As-6</strain>
    </source>
</reference>
<accession>A0AAW4GBV9</accession>
<dbReference type="EMBL" id="JAFFTB010000030">
    <property type="protein sequence ID" value="MBM9939878.1"/>
    <property type="molecule type" value="Genomic_DNA"/>
</dbReference>
<evidence type="ECO:0000313" key="4">
    <source>
        <dbReference type="Proteomes" id="UP000749453"/>
    </source>
</evidence>
<evidence type="ECO:0008006" key="6">
    <source>
        <dbReference type="Google" id="ProtNLM"/>
    </source>
</evidence>